<gene>
    <name evidence="1" type="ORF">IscW_ISCW014829</name>
</gene>
<dbReference type="EMBL" id="ABJB010736914">
    <property type="status" value="NOT_ANNOTATED_CDS"/>
    <property type="molecule type" value="Genomic_DNA"/>
</dbReference>
<evidence type="ECO:0000313" key="1">
    <source>
        <dbReference type="EMBL" id="EEC19364.1"/>
    </source>
</evidence>
<dbReference type="AlphaFoldDB" id="B7QKJ2"/>
<name>B7QKJ2_IXOSC</name>
<sequence>MSGTTARLGLSAISLQITLSAAVSLLAELRGGVALCALVLPVVVKLSDYSHIALPVTLSCSMGLSFSVASPGNNLLMAKERISKGNLVCN</sequence>
<protein>
    <submittedName>
        <fullName evidence="1 2">Uncharacterized protein</fullName>
    </submittedName>
</protein>
<evidence type="ECO:0000313" key="3">
    <source>
        <dbReference type="Proteomes" id="UP000001555"/>
    </source>
</evidence>
<reference evidence="1 3" key="1">
    <citation type="submission" date="2008-03" db="EMBL/GenBank/DDBJ databases">
        <title>Annotation of Ixodes scapularis.</title>
        <authorList>
            <consortium name="Ixodes scapularis Genome Project Consortium"/>
            <person name="Caler E."/>
            <person name="Hannick L.I."/>
            <person name="Bidwell S."/>
            <person name="Joardar V."/>
            <person name="Thiagarajan M."/>
            <person name="Amedeo P."/>
            <person name="Galinsky K.J."/>
            <person name="Schobel S."/>
            <person name="Inman J."/>
            <person name="Hostetler J."/>
            <person name="Miller J."/>
            <person name="Hammond M."/>
            <person name="Megy K."/>
            <person name="Lawson D."/>
            <person name="Kodira C."/>
            <person name="Sutton G."/>
            <person name="Meyer J."/>
            <person name="Hill C.A."/>
            <person name="Birren B."/>
            <person name="Nene V."/>
            <person name="Collins F."/>
            <person name="Alarcon-Chaidez F."/>
            <person name="Wikel S."/>
            <person name="Strausberg R."/>
        </authorList>
    </citation>
    <scope>NUCLEOTIDE SEQUENCE [LARGE SCALE GENOMIC DNA]</scope>
    <source>
        <strain evidence="3">Wikel</strain>
        <strain evidence="1">Wikel colony</strain>
    </source>
</reference>
<dbReference type="Proteomes" id="UP000001555">
    <property type="component" value="Unassembled WGS sequence"/>
</dbReference>
<dbReference type="HOGENOM" id="CLU_2443302_0_0_1"/>
<dbReference type="PaxDb" id="6945-B7QKJ2"/>
<dbReference type="VEuPathDB" id="VectorBase:ISCW014829"/>
<dbReference type="VEuPathDB" id="VectorBase:ISCI014829"/>
<evidence type="ECO:0000313" key="2">
    <source>
        <dbReference type="EnsemblMetazoa" id="ISCW014829-PA"/>
    </source>
</evidence>
<dbReference type="EMBL" id="ABJB010904859">
    <property type="status" value="NOT_ANNOTATED_CDS"/>
    <property type="molecule type" value="Genomic_DNA"/>
</dbReference>
<organism>
    <name type="scientific">Ixodes scapularis</name>
    <name type="common">Black-legged tick</name>
    <name type="synonym">Deer tick</name>
    <dbReference type="NCBI Taxonomy" id="6945"/>
    <lineage>
        <taxon>Eukaryota</taxon>
        <taxon>Metazoa</taxon>
        <taxon>Ecdysozoa</taxon>
        <taxon>Arthropoda</taxon>
        <taxon>Chelicerata</taxon>
        <taxon>Arachnida</taxon>
        <taxon>Acari</taxon>
        <taxon>Parasitiformes</taxon>
        <taxon>Ixodida</taxon>
        <taxon>Ixodoidea</taxon>
        <taxon>Ixodidae</taxon>
        <taxon>Ixodinae</taxon>
        <taxon>Ixodes</taxon>
    </lineage>
</organism>
<reference evidence="2" key="2">
    <citation type="submission" date="2020-05" db="UniProtKB">
        <authorList>
            <consortium name="EnsemblMetazoa"/>
        </authorList>
    </citation>
    <scope>IDENTIFICATION</scope>
    <source>
        <strain evidence="2">wikel</strain>
    </source>
</reference>
<accession>B7QKJ2</accession>
<dbReference type="EnsemblMetazoa" id="ISCW014829-RA">
    <property type="protein sequence ID" value="ISCW014829-PA"/>
    <property type="gene ID" value="ISCW014829"/>
</dbReference>
<keyword evidence="3" id="KW-1185">Reference proteome</keyword>
<proteinExistence type="predicted"/>
<dbReference type="InParanoid" id="B7QKJ2"/>
<dbReference type="EMBL" id="DS960132">
    <property type="protein sequence ID" value="EEC19364.1"/>
    <property type="molecule type" value="Genomic_DNA"/>
</dbReference>